<dbReference type="InterPro" id="IPR002347">
    <property type="entry name" value="SDR_fam"/>
</dbReference>
<evidence type="ECO:0000256" key="3">
    <source>
        <dbReference type="ARBA" id="ARBA00023002"/>
    </source>
</evidence>
<proteinExistence type="inferred from homology"/>
<feature type="region of interest" description="Disordered" evidence="4">
    <location>
        <begin position="1"/>
        <end position="20"/>
    </location>
</feature>
<dbReference type="Pfam" id="PF00106">
    <property type="entry name" value="adh_short"/>
    <property type="match status" value="1"/>
</dbReference>
<comment type="caution">
    <text evidence="5">The sequence shown here is derived from an EMBL/GenBank/DDBJ whole genome shotgun (WGS) entry which is preliminary data.</text>
</comment>
<dbReference type="PANTHER" id="PTHR24320:SF272">
    <property type="entry name" value="NAD(P)-BINDING ROSSMANN-FOLD SUPERFAMILY PROTEIN"/>
    <property type="match status" value="1"/>
</dbReference>
<evidence type="ECO:0000256" key="2">
    <source>
        <dbReference type="ARBA" id="ARBA00022857"/>
    </source>
</evidence>
<keyword evidence="6" id="KW-1185">Reference proteome</keyword>
<evidence type="ECO:0000256" key="4">
    <source>
        <dbReference type="SAM" id="MobiDB-lite"/>
    </source>
</evidence>
<comment type="similarity">
    <text evidence="1">Belongs to the short-chain dehydrogenases/reductases (SDR) family.</text>
</comment>
<sequence>MSRYAAVHANSQGPGDSRPTALQIVKDEGMEGRLEGKVAVVTGVSSGLGIETVRALAATGATLYLTARNLDKAKSALSDIFQKEKMTLVQMDQESLESVRNAAKSILAKTSKVNILINNAGIMGVPELQRTVDGYEAQFVTNHLSHFLLFQLLNPALLGATSPEFQSRVVTVSSSAHRMGGINPSDNYNYEKGGYNPYGAYAQSKTANIYMANEIERRFGSDGLHATSVHPGGAMTGLSRYAPPGYVEGLMQKPEVMKVVKTPEQGAATTIWAAVGKEWEGRGGRYLSECAEAQAGAEDGSPETSDYTSHTYAPEKEARLWKDSLKLVGLPVDEK</sequence>
<protein>
    <recommendedName>
        <fullName evidence="7">WW domain-containing oxidoreductase</fullName>
    </recommendedName>
</protein>
<dbReference type="AlphaFoldDB" id="A0A2B7WTL0"/>
<dbReference type="STRING" id="1447875.A0A2B7WTL0"/>
<gene>
    <name evidence="5" type="ORF">AJ79_08369</name>
</gene>
<dbReference type="Proteomes" id="UP000223968">
    <property type="component" value="Unassembled WGS sequence"/>
</dbReference>
<reference evidence="5 6" key="1">
    <citation type="submission" date="2017-10" db="EMBL/GenBank/DDBJ databases">
        <title>Comparative genomics in systemic dimorphic fungi from Ajellomycetaceae.</title>
        <authorList>
            <person name="Munoz J.F."/>
            <person name="Mcewen J.G."/>
            <person name="Clay O.K."/>
            <person name="Cuomo C.A."/>
        </authorList>
    </citation>
    <scope>NUCLEOTIDE SEQUENCE [LARGE SCALE GENOMIC DNA]</scope>
    <source>
        <strain evidence="5 6">UAMH5409</strain>
    </source>
</reference>
<evidence type="ECO:0008006" key="7">
    <source>
        <dbReference type="Google" id="ProtNLM"/>
    </source>
</evidence>
<evidence type="ECO:0000256" key="1">
    <source>
        <dbReference type="ARBA" id="ARBA00006484"/>
    </source>
</evidence>
<evidence type="ECO:0000313" key="5">
    <source>
        <dbReference type="EMBL" id="PGG99932.1"/>
    </source>
</evidence>
<dbReference type="GO" id="GO:0016491">
    <property type="term" value="F:oxidoreductase activity"/>
    <property type="evidence" value="ECO:0007669"/>
    <property type="project" value="UniProtKB-KW"/>
</dbReference>
<keyword evidence="3" id="KW-0560">Oxidoreductase</keyword>
<dbReference type="Gene3D" id="3.40.50.720">
    <property type="entry name" value="NAD(P)-binding Rossmann-like Domain"/>
    <property type="match status" value="1"/>
</dbReference>
<dbReference type="PANTHER" id="PTHR24320">
    <property type="entry name" value="RETINOL DEHYDROGENASE"/>
    <property type="match status" value="1"/>
</dbReference>
<organism evidence="5 6">
    <name type="scientific">Helicocarpus griseus UAMH5409</name>
    <dbReference type="NCBI Taxonomy" id="1447875"/>
    <lineage>
        <taxon>Eukaryota</taxon>
        <taxon>Fungi</taxon>
        <taxon>Dikarya</taxon>
        <taxon>Ascomycota</taxon>
        <taxon>Pezizomycotina</taxon>
        <taxon>Eurotiomycetes</taxon>
        <taxon>Eurotiomycetidae</taxon>
        <taxon>Onygenales</taxon>
        <taxon>Ajellomycetaceae</taxon>
        <taxon>Helicocarpus</taxon>
    </lineage>
</organism>
<dbReference type="OrthoDB" id="191139at2759"/>
<accession>A0A2B7WTL0</accession>
<name>A0A2B7WTL0_9EURO</name>
<dbReference type="EMBL" id="PDNB01000194">
    <property type="protein sequence ID" value="PGG99932.1"/>
    <property type="molecule type" value="Genomic_DNA"/>
</dbReference>
<dbReference type="SUPFAM" id="SSF51735">
    <property type="entry name" value="NAD(P)-binding Rossmann-fold domains"/>
    <property type="match status" value="1"/>
</dbReference>
<evidence type="ECO:0000313" key="6">
    <source>
        <dbReference type="Proteomes" id="UP000223968"/>
    </source>
</evidence>
<dbReference type="InterPro" id="IPR036291">
    <property type="entry name" value="NAD(P)-bd_dom_sf"/>
</dbReference>
<keyword evidence="2" id="KW-0521">NADP</keyword>
<dbReference type="PRINTS" id="PR00081">
    <property type="entry name" value="GDHRDH"/>
</dbReference>